<dbReference type="STRING" id="1121322.SAMN02745136_03103"/>
<dbReference type="PROSITE" id="PS00041">
    <property type="entry name" value="HTH_ARAC_FAMILY_1"/>
    <property type="match status" value="1"/>
</dbReference>
<dbReference type="SUPFAM" id="SSF51215">
    <property type="entry name" value="Regulatory protein AraC"/>
    <property type="match status" value="1"/>
</dbReference>
<feature type="domain" description="HTH araC/xylS-type" evidence="4">
    <location>
        <begin position="162"/>
        <end position="261"/>
    </location>
</feature>
<name>A0A1M6UIP4_9FIRM</name>
<evidence type="ECO:0000259" key="4">
    <source>
        <dbReference type="PROSITE" id="PS01124"/>
    </source>
</evidence>
<proteinExistence type="predicted"/>
<dbReference type="InterPro" id="IPR018060">
    <property type="entry name" value="HTH_AraC"/>
</dbReference>
<dbReference type="Gene3D" id="2.60.120.10">
    <property type="entry name" value="Jelly Rolls"/>
    <property type="match status" value="1"/>
</dbReference>
<dbReference type="Pfam" id="PF12833">
    <property type="entry name" value="HTH_18"/>
    <property type="match status" value="1"/>
</dbReference>
<dbReference type="Pfam" id="PF02311">
    <property type="entry name" value="AraC_binding"/>
    <property type="match status" value="1"/>
</dbReference>
<dbReference type="GO" id="GO:0043565">
    <property type="term" value="F:sequence-specific DNA binding"/>
    <property type="evidence" value="ECO:0007669"/>
    <property type="project" value="InterPro"/>
</dbReference>
<evidence type="ECO:0000256" key="3">
    <source>
        <dbReference type="ARBA" id="ARBA00023163"/>
    </source>
</evidence>
<dbReference type="Gene3D" id="1.10.10.60">
    <property type="entry name" value="Homeodomain-like"/>
    <property type="match status" value="2"/>
</dbReference>
<keyword evidence="2 5" id="KW-0238">DNA-binding</keyword>
<keyword evidence="3" id="KW-0804">Transcription</keyword>
<sequence>MKFFYENKDLSVVAHYGVCLAFDAHLHGHIELVYMIEGRSKAYVDSMEYIIEAGDILIVFPNKIHQYQRIGNENFFLSIFPQDLCPEFQNIFKYKVPVSPLIKNAARNNRLLPLMKSIAKINKEKTQFHDAIIRGYFLILLSEIFQMIQFEDARASDTDTVKSILNYCAKNYTREDMQLESISRELHISKYYVSRIFSQKLHMSFNEYIGMLRISDACKFLVNKDMSITEIAYSVGFNSTRSFNRSFLKFTGMAPRQYRQLQSFGNFE</sequence>
<dbReference type="InterPro" id="IPR009057">
    <property type="entry name" value="Homeodomain-like_sf"/>
</dbReference>
<protein>
    <submittedName>
        <fullName evidence="5">AraC-type DNA-binding protein</fullName>
    </submittedName>
</protein>
<dbReference type="InterPro" id="IPR020449">
    <property type="entry name" value="Tscrpt_reg_AraC-type_HTH"/>
</dbReference>
<dbReference type="Proteomes" id="UP000184386">
    <property type="component" value="Unassembled WGS sequence"/>
</dbReference>
<dbReference type="PROSITE" id="PS01124">
    <property type="entry name" value="HTH_ARAC_FAMILY_2"/>
    <property type="match status" value="1"/>
</dbReference>
<dbReference type="InterPro" id="IPR003313">
    <property type="entry name" value="AraC-bd"/>
</dbReference>
<dbReference type="PANTHER" id="PTHR43280:SF2">
    <property type="entry name" value="HTH-TYPE TRANSCRIPTIONAL REGULATOR EXSA"/>
    <property type="match status" value="1"/>
</dbReference>
<accession>A0A1M6UIP4</accession>
<dbReference type="InterPro" id="IPR014710">
    <property type="entry name" value="RmlC-like_jellyroll"/>
</dbReference>
<dbReference type="PRINTS" id="PR00032">
    <property type="entry name" value="HTHARAC"/>
</dbReference>
<keyword evidence="1" id="KW-0805">Transcription regulation</keyword>
<dbReference type="EMBL" id="FRAC01000015">
    <property type="protein sequence ID" value="SHK69049.1"/>
    <property type="molecule type" value="Genomic_DNA"/>
</dbReference>
<evidence type="ECO:0000313" key="6">
    <source>
        <dbReference type="Proteomes" id="UP000184386"/>
    </source>
</evidence>
<dbReference type="AlphaFoldDB" id="A0A1M6UIP4"/>
<dbReference type="RefSeq" id="WP_073277514.1">
    <property type="nucleotide sequence ID" value="NZ_FRAC01000015.1"/>
</dbReference>
<organism evidence="5 6">
    <name type="scientific">Anaerocolumna jejuensis DSM 15929</name>
    <dbReference type="NCBI Taxonomy" id="1121322"/>
    <lineage>
        <taxon>Bacteria</taxon>
        <taxon>Bacillati</taxon>
        <taxon>Bacillota</taxon>
        <taxon>Clostridia</taxon>
        <taxon>Lachnospirales</taxon>
        <taxon>Lachnospiraceae</taxon>
        <taxon>Anaerocolumna</taxon>
    </lineage>
</organism>
<dbReference type="SMART" id="SM00342">
    <property type="entry name" value="HTH_ARAC"/>
    <property type="match status" value="1"/>
</dbReference>
<gene>
    <name evidence="5" type="ORF">SAMN02745136_03103</name>
</gene>
<dbReference type="PANTHER" id="PTHR43280">
    <property type="entry name" value="ARAC-FAMILY TRANSCRIPTIONAL REGULATOR"/>
    <property type="match status" value="1"/>
</dbReference>
<dbReference type="InterPro" id="IPR037923">
    <property type="entry name" value="HTH-like"/>
</dbReference>
<dbReference type="InterPro" id="IPR018062">
    <property type="entry name" value="HTH_AraC-typ_CS"/>
</dbReference>
<evidence type="ECO:0000313" key="5">
    <source>
        <dbReference type="EMBL" id="SHK69049.1"/>
    </source>
</evidence>
<evidence type="ECO:0000256" key="2">
    <source>
        <dbReference type="ARBA" id="ARBA00023125"/>
    </source>
</evidence>
<dbReference type="GO" id="GO:0003700">
    <property type="term" value="F:DNA-binding transcription factor activity"/>
    <property type="evidence" value="ECO:0007669"/>
    <property type="project" value="InterPro"/>
</dbReference>
<dbReference type="SUPFAM" id="SSF46689">
    <property type="entry name" value="Homeodomain-like"/>
    <property type="match status" value="1"/>
</dbReference>
<reference evidence="5 6" key="1">
    <citation type="submission" date="2016-11" db="EMBL/GenBank/DDBJ databases">
        <authorList>
            <person name="Jaros S."/>
            <person name="Januszkiewicz K."/>
            <person name="Wedrychowicz H."/>
        </authorList>
    </citation>
    <scope>NUCLEOTIDE SEQUENCE [LARGE SCALE GENOMIC DNA]</scope>
    <source>
        <strain evidence="5 6">DSM 15929</strain>
    </source>
</reference>
<evidence type="ECO:0000256" key="1">
    <source>
        <dbReference type="ARBA" id="ARBA00023015"/>
    </source>
</evidence>
<keyword evidence="6" id="KW-1185">Reference proteome</keyword>